<dbReference type="Gene3D" id="3.40.1410.10">
    <property type="entry name" value="Chorismate lyase-like"/>
    <property type="match status" value="1"/>
</dbReference>
<dbReference type="SUPFAM" id="SSF64288">
    <property type="entry name" value="Chorismate lyase-like"/>
    <property type="match status" value="1"/>
</dbReference>
<name>A0ABQ5YUP0_9BURK</name>
<dbReference type="PANTHER" id="PTHR44846:SF1">
    <property type="entry name" value="MANNOSYL-D-GLYCERATE TRANSPORT_METABOLISM SYSTEM REPRESSOR MNGR-RELATED"/>
    <property type="match status" value="1"/>
</dbReference>
<dbReference type="PRINTS" id="PR00035">
    <property type="entry name" value="HTHGNTR"/>
</dbReference>
<dbReference type="Pfam" id="PF07702">
    <property type="entry name" value="UTRA"/>
    <property type="match status" value="1"/>
</dbReference>
<dbReference type="CDD" id="cd07377">
    <property type="entry name" value="WHTH_GntR"/>
    <property type="match status" value="1"/>
</dbReference>
<dbReference type="PANTHER" id="PTHR44846">
    <property type="entry name" value="MANNOSYL-D-GLYCERATE TRANSPORT/METABOLISM SYSTEM REPRESSOR MNGR-RELATED"/>
    <property type="match status" value="1"/>
</dbReference>
<organism evidence="5 6">
    <name type="scientific">Limnobacter litoralis</name>
    <dbReference type="NCBI Taxonomy" id="481366"/>
    <lineage>
        <taxon>Bacteria</taxon>
        <taxon>Pseudomonadati</taxon>
        <taxon>Pseudomonadota</taxon>
        <taxon>Betaproteobacteria</taxon>
        <taxon>Burkholderiales</taxon>
        <taxon>Burkholderiaceae</taxon>
        <taxon>Limnobacter</taxon>
    </lineage>
</organism>
<keyword evidence="6" id="KW-1185">Reference proteome</keyword>
<dbReference type="Gene3D" id="1.10.10.10">
    <property type="entry name" value="Winged helix-like DNA-binding domain superfamily/Winged helix DNA-binding domain"/>
    <property type="match status" value="1"/>
</dbReference>
<dbReference type="InterPro" id="IPR050679">
    <property type="entry name" value="Bact_HTH_transcr_reg"/>
</dbReference>
<keyword evidence="2" id="KW-0238">DNA-binding</keyword>
<comment type="caution">
    <text evidence="5">The sequence shown here is derived from an EMBL/GenBank/DDBJ whole genome shotgun (WGS) entry which is preliminary data.</text>
</comment>
<dbReference type="InterPro" id="IPR028978">
    <property type="entry name" value="Chorismate_lyase_/UTRA_dom_sf"/>
</dbReference>
<dbReference type="Pfam" id="PF00392">
    <property type="entry name" value="GntR"/>
    <property type="match status" value="1"/>
</dbReference>
<dbReference type="SMART" id="SM00345">
    <property type="entry name" value="HTH_GNTR"/>
    <property type="match status" value="1"/>
</dbReference>
<proteinExistence type="predicted"/>
<sequence length="223" mass="25371">MQSLQNGEWKPGEGIPSETELAARYGVSQGTVRKAIDELAAENLVVRRQGRGTFVATHNEARSQYRFLRLRNDVNESGHPKSRYISVEKVRASTSVAKQLDIKPSELVYVVKRILDFEGKPLIFDEIWLPGVQYKGLTLEKLQNWGSTLYGFLEAEFGVRMLKAVESLKAVSALPEQAERLMVPLGTPLLYVERLSITYAEKPVELRRGWYVTDGFSYRNELY</sequence>
<feature type="domain" description="HTH gntR-type" evidence="4">
    <location>
        <begin position="1"/>
        <end position="58"/>
    </location>
</feature>
<keyword evidence="1" id="KW-0805">Transcription regulation</keyword>
<evidence type="ECO:0000256" key="1">
    <source>
        <dbReference type="ARBA" id="ARBA00023015"/>
    </source>
</evidence>
<gene>
    <name evidence="5" type="ORF">GCM10007875_17130</name>
</gene>
<dbReference type="Proteomes" id="UP001156664">
    <property type="component" value="Unassembled WGS sequence"/>
</dbReference>
<evidence type="ECO:0000313" key="5">
    <source>
        <dbReference type="EMBL" id="GLR26623.1"/>
    </source>
</evidence>
<dbReference type="InterPro" id="IPR036390">
    <property type="entry name" value="WH_DNA-bd_sf"/>
</dbReference>
<reference evidence="6" key="1">
    <citation type="journal article" date="2019" name="Int. J. Syst. Evol. Microbiol.">
        <title>The Global Catalogue of Microorganisms (GCM) 10K type strain sequencing project: providing services to taxonomists for standard genome sequencing and annotation.</title>
        <authorList>
            <consortium name="The Broad Institute Genomics Platform"/>
            <consortium name="The Broad Institute Genome Sequencing Center for Infectious Disease"/>
            <person name="Wu L."/>
            <person name="Ma J."/>
        </authorList>
    </citation>
    <scope>NUCLEOTIDE SEQUENCE [LARGE SCALE GENOMIC DNA]</scope>
    <source>
        <strain evidence="6">NBRC 105857</strain>
    </source>
</reference>
<keyword evidence="3" id="KW-0804">Transcription</keyword>
<evidence type="ECO:0000259" key="4">
    <source>
        <dbReference type="PROSITE" id="PS50949"/>
    </source>
</evidence>
<accession>A0ABQ5YUP0</accession>
<evidence type="ECO:0000256" key="3">
    <source>
        <dbReference type="ARBA" id="ARBA00023163"/>
    </source>
</evidence>
<dbReference type="PROSITE" id="PS50949">
    <property type="entry name" value="HTH_GNTR"/>
    <property type="match status" value="1"/>
</dbReference>
<dbReference type="SUPFAM" id="SSF46785">
    <property type="entry name" value="Winged helix' DNA-binding domain"/>
    <property type="match status" value="1"/>
</dbReference>
<evidence type="ECO:0000256" key="2">
    <source>
        <dbReference type="ARBA" id="ARBA00023125"/>
    </source>
</evidence>
<protein>
    <recommendedName>
        <fullName evidence="4">HTH gntR-type domain-containing protein</fullName>
    </recommendedName>
</protein>
<evidence type="ECO:0000313" key="6">
    <source>
        <dbReference type="Proteomes" id="UP001156664"/>
    </source>
</evidence>
<dbReference type="EMBL" id="BSOJ01000015">
    <property type="protein sequence ID" value="GLR26623.1"/>
    <property type="molecule type" value="Genomic_DNA"/>
</dbReference>
<dbReference type="InterPro" id="IPR000524">
    <property type="entry name" value="Tscrpt_reg_HTH_GntR"/>
</dbReference>
<dbReference type="SMART" id="SM00866">
    <property type="entry name" value="UTRA"/>
    <property type="match status" value="1"/>
</dbReference>
<dbReference type="InterPro" id="IPR011663">
    <property type="entry name" value="UTRA"/>
</dbReference>
<dbReference type="InterPro" id="IPR036388">
    <property type="entry name" value="WH-like_DNA-bd_sf"/>
</dbReference>